<comment type="caution">
    <text evidence="5">The sequence shown here is derived from an EMBL/GenBank/DDBJ whole genome shotgun (WGS) entry which is preliminary data.</text>
</comment>
<dbReference type="Gene3D" id="1.25.40.10">
    <property type="entry name" value="Tetratricopeptide repeat domain"/>
    <property type="match status" value="2"/>
</dbReference>
<dbReference type="GO" id="GO:0005930">
    <property type="term" value="C:axoneme"/>
    <property type="evidence" value="ECO:0007669"/>
    <property type="project" value="UniProtKB-SubCell"/>
</dbReference>
<dbReference type="EMBL" id="CAJNOT010000674">
    <property type="protein sequence ID" value="CAF1052111.1"/>
    <property type="molecule type" value="Genomic_DNA"/>
</dbReference>
<dbReference type="PROSITE" id="PS50005">
    <property type="entry name" value="TPR"/>
    <property type="match status" value="1"/>
</dbReference>
<dbReference type="Proteomes" id="UP000663864">
    <property type="component" value="Unassembled WGS sequence"/>
</dbReference>
<feature type="repeat" description="TPR" evidence="4">
    <location>
        <begin position="17"/>
        <end position="50"/>
    </location>
</feature>
<reference evidence="5" key="1">
    <citation type="submission" date="2021-02" db="EMBL/GenBank/DDBJ databases">
        <authorList>
            <person name="Nowell W R."/>
        </authorList>
    </citation>
    <scope>NUCLEOTIDE SEQUENCE</scope>
</reference>
<evidence type="ECO:0000313" key="6">
    <source>
        <dbReference type="Proteomes" id="UP000663864"/>
    </source>
</evidence>
<dbReference type="SUPFAM" id="SSF48452">
    <property type="entry name" value="TPR-like"/>
    <property type="match status" value="2"/>
</dbReference>
<dbReference type="InterPro" id="IPR040111">
    <property type="entry name" value="ODAD4"/>
</dbReference>
<dbReference type="Pfam" id="PF13181">
    <property type="entry name" value="TPR_8"/>
    <property type="match status" value="2"/>
</dbReference>
<proteinExistence type="predicted"/>
<comment type="subcellular location">
    <subcellularLocation>
        <location evidence="1">Cytoplasm</location>
        <location evidence="1">Cytoskeleton</location>
        <location evidence="1">Cilium axoneme</location>
    </subcellularLocation>
</comment>
<dbReference type="PANTHER" id="PTHR23040">
    <property type="match status" value="1"/>
</dbReference>
<organism evidence="5 6">
    <name type="scientific">Rotaria sordida</name>
    <dbReference type="NCBI Taxonomy" id="392033"/>
    <lineage>
        <taxon>Eukaryota</taxon>
        <taxon>Metazoa</taxon>
        <taxon>Spiralia</taxon>
        <taxon>Gnathifera</taxon>
        <taxon>Rotifera</taxon>
        <taxon>Eurotatoria</taxon>
        <taxon>Bdelloidea</taxon>
        <taxon>Philodinida</taxon>
        <taxon>Philodinidae</taxon>
        <taxon>Rotaria</taxon>
    </lineage>
</organism>
<evidence type="ECO:0000256" key="2">
    <source>
        <dbReference type="ARBA" id="ARBA00034139"/>
    </source>
</evidence>
<accession>A0A814KK35</accession>
<dbReference type="InterPro" id="IPR011990">
    <property type="entry name" value="TPR-like_helical_dom_sf"/>
</dbReference>
<dbReference type="PANTHER" id="PTHR23040:SF2">
    <property type="entry name" value="OUTER DYNEIN ARM-DOCKING COMPLEX SUBUNIT 4"/>
    <property type="match status" value="1"/>
</dbReference>
<evidence type="ECO:0000313" key="5">
    <source>
        <dbReference type="EMBL" id="CAF1052111.1"/>
    </source>
</evidence>
<evidence type="ECO:0000256" key="1">
    <source>
        <dbReference type="ARBA" id="ARBA00004430"/>
    </source>
</evidence>
<dbReference type="AlphaFoldDB" id="A0A814KK35"/>
<keyword evidence="4" id="KW-0802">TPR repeat</keyword>
<evidence type="ECO:0000256" key="4">
    <source>
        <dbReference type="PROSITE-ProRule" id="PRU00339"/>
    </source>
</evidence>
<evidence type="ECO:0000256" key="3">
    <source>
        <dbReference type="ARBA" id="ARBA00034143"/>
    </source>
</evidence>
<gene>
    <name evidence="5" type="ORF">ZHD862_LOCUS15111</name>
</gene>
<sequence>MTVEDSRPRSASKSILNSMTTSVGRFYEKRHQLYGALDQYSKALSSNPDDTATYIDRSRVFLKMGSINKAQEDTDLALNLIGDTQKNSNLLFYYVCLQKAEVLYADGEFELALMYFHRANKVKPAQQTCIEGIRKTTEILECTICNPHIHLTITSNLANIQDKEINKTNLLNRPSIRKPLPSIEIPLTEYTDKEANRLLIEVAKDRKLLINLYKDKQPSVGFTGLDKAKTDAHQAISIIESQLKFLDKAECLRVDENRTRENMMCTSETDRTTLARIAEEELMYLQKLPSKEKSIEILYRSMKIINCLHSSDSINNIHDLRLRLMLAEAYRLIGQSYNEIKLFEQSFENYKQAYEILLPLKDQSCLYRSLYDIARSLLLGNKYSEAIKIFNDMLNKAISDNERAFVYQYLSYCYLNLNNYDQAKNYAYECLDYASISNEELLRIEANILLGKIYFQLKDFQHSEEYIIYAQNLKDQLGDLNQMKYLDNLICNIKNHKENIFQNHISPFVQYENEYLNKINQQWISSIMENNQNKEINFEKEFFEQFNNKNIQNWRILTPYYRLFDICIERKKKIRRNIDDHIKQPITNVTIS</sequence>
<name>A0A814KK35_9BILA</name>
<dbReference type="SMART" id="SM00028">
    <property type="entry name" value="TPR"/>
    <property type="match status" value="7"/>
</dbReference>
<protein>
    <recommendedName>
        <fullName evidence="2">Outer dynein arm-docking complex subunit 4</fullName>
    </recommendedName>
    <alternativeName>
        <fullName evidence="3">Tetratricopeptide repeat protein 25</fullName>
    </alternativeName>
</protein>
<dbReference type="InterPro" id="IPR019734">
    <property type="entry name" value="TPR_rpt"/>
</dbReference>